<dbReference type="InterPro" id="IPR002931">
    <property type="entry name" value="Transglutaminase-like"/>
</dbReference>
<dbReference type="EMBL" id="UEYP01000020">
    <property type="protein sequence ID" value="SSC66052.1"/>
    <property type="molecule type" value="Genomic_DNA"/>
</dbReference>
<dbReference type="PANTHER" id="PTHR33490:SF12">
    <property type="entry name" value="BLL5557 PROTEIN"/>
    <property type="match status" value="1"/>
</dbReference>
<dbReference type="Pfam" id="PF01841">
    <property type="entry name" value="Transglut_core"/>
    <property type="match status" value="1"/>
</dbReference>
<evidence type="ECO:0000313" key="2">
    <source>
        <dbReference type="EMBL" id="SSC66052.1"/>
    </source>
</evidence>
<evidence type="ECO:0000313" key="3">
    <source>
        <dbReference type="Proteomes" id="UP000254764"/>
    </source>
</evidence>
<dbReference type="InterPro" id="IPR038765">
    <property type="entry name" value="Papain-like_cys_pep_sf"/>
</dbReference>
<reference evidence="3" key="1">
    <citation type="submission" date="2018-07" db="EMBL/GenBank/DDBJ databases">
        <authorList>
            <person name="Peiro R."/>
            <person name="Begona"/>
            <person name="Cbmso G."/>
            <person name="Lopez M."/>
            <person name="Gonzalez S."/>
        </authorList>
    </citation>
    <scope>NUCLEOTIDE SEQUENCE [LARGE SCALE GENOMIC DNA]</scope>
</reference>
<proteinExistence type="predicted"/>
<accession>A0A376AE11</accession>
<dbReference type="PANTHER" id="PTHR33490">
    <property type="entry name" value="BLR5614 PROTEIN-RELATED"/>
    <property type="match status" value="1"/>
</dbReference>
<gene>
    <name evidence="2" type="ORF">RHIZ70_1760</name>
</gene>
<dbReference type="AlphaFoldDB" id="A0A376AE11"/>
<evidence type="ECO:0000259" key="1">
    <source>
        <dbReference type="SMART" id="SM00460"/>
    </source>
</evidence>
<dbReference type="SMART" id="SM00460">
    <property type="entry name" value="TGc"/>
    <property type="match status" value="1"/>
</dbReference>
<name>A0A376AE11_9HYPH</name>
<keyword evidence="3" id="KW-1185">Reference proteome</keyword>
<feature type="domain" description="Transglutaminase-like" evidence="1">
    <location>
        <begin position="161"/>
        <end position="227"/>
    </location>
</feature>
<protein>
    <recommendedName>
        <fullName evidence="1">Transglutaminase-like domain-containing protein</fullName>
    </recommendedName>
</protein>
<dbReference type="Proteomes" id="UP000254764">
    <property type="component" value="Unassembled WGS sequence"/>
</dbReference>
<organism evidence="2 3">
    <name type="scientific">Ciceribacter selenitireducens ATCC BAA-1503</name>
    <dbReference type="NCBI Taxonomy" id="1336235"/>
    <lineage>
        <taxon>Bacteria</taxon>
        <taxon>Pseudomonadati</taxon>
        <taxon>Pseudomonadota</taxon>
        <taxon>Alphaproteobacteria</taxon>
        <taxon>Hyphomicrobiales</taxon>
        <taxon>Rhizobiaceae</taxon>
        <taxon>Ciceribacter</taxon>
    </lineage>
</organism>
<dbReference type="SUPFAM" id="SSF54001">
    <property type="entry name" value="Cysteine proteinases"/>
    <property type="match status" value="1"/>
</dbReference>
<dbReference type="Gene3D" id="2.60.40.2250">
    <property type="match status" value="1"/>
</dbReference>
<sequence>MKIRAGFQIGYECERDTAMLLVLNIHPSRRADLLTEQVLSFDRPIEARDYIDGFGNACSRITAPAGITTISTQFEIYDNGQPDVLPEDAFQHDIKDLPNDVLVFLLGSRYCDTDRMADFAWATFSDTPLGWPRVKAILDFVHNHIKFDYMKADSTRSAHDGYIARTGVCRDFAHLAITLCRCMNIPARYCTGYLGDIGVPTDVNPMDFSAWFEVYLGGHWHTVDARHNKPRIGRILMATGRDATDVALSTAFGPARLARFEVVTEEIPTTGETG</sequence>
<dbReference type="OrthoDB" id="5438043at2"/>
<dbReference type="RefSeq" id="WP_115672470.1">
    <property type="nucleotide sequence ID" value="NZ_UEYP01000020.1"/>
</dbReference>
<dbReference type="Gene3D" id="3.10.620.30">
    <property type="match status" value="1"/>
</dbReference>
<dbReference type="STRING" id="1336235.GCA_000518785_04410"/>